<evidence type="ECO:0000256" key="9">
    <source>
        <dbReference type="ARBA" id="ARBA00046271"/>
    </source>
</evidence>
<feature type="region of interest" description="Disordered" evidence="12">
    <location>
        <begin position="44"/>
        <end position="77"/>
    </location>
</feature>
<feature type="domain" description="Peroxisome membrane anchor protein Pex14p N-terminal" evidence="13">
    <location>
        <begin position="2"/>
        <end position="46"/>
    </location>
</feature>
<dbReference type="AlphaFoldDB" id="A0A9P0QNK4"/>
<feature type="compositionally biased region" description="Polar residues" evidence="12">
    <location>
        <begin position="409"/>
        <end position="419"/>
    </location>
</feature>
<evidence type="ECO:0000313" key="14">
    <source>
        <dbReference type="EMBL" id="CAH2352005.1"/>
    </source>
</evidence>
<evidence type="ECO:0000256" key="5">
    <source>
        <dbReference type="ARBA" id="ARBA00023136"/>
    </source>
</evidence>
<dbReference type="GO" id="GO:0016560">
    <property type="term" value="P:protein import into peroxisome matrix, docking"/>
    <property type="evidence" value="ECO:0007669"/>
    <property type="project" value="UniProtKB-UniRule"/>
</dbReference>
<feature type="compositionally biased region" description="Low complexity" evidence="12">
    <location>
        <begin position="51"/>
        <end position="77"/>
    </location>
</feature>
<comment type="subcellular location">
    <subcellularLocation>
        <location evidence="9 10">Peroxisome membrane</location>
    </subcellularLocation>
</comment>
<dbReference type="GO" id="GO:1990429">
    <property type="term" value="C:peroxisomal importomer complex"/>
    <property type="evidence" value="ECO:0007669"/>
    <property type="project" value="TreeGrafter"/>
</dbReference>
<keyword evidence="6 10" id="KW-0576">Peroxisome</keyword>
<dbReference type="InterPro" id="IPR036388">
    <property type="entry name" value="WH-like_DNA-bd_sf"/>
</dbReference>
<evidence type="ECO:0000256" key="4">
    <source>
        <dbReference type="ARBA" id="ARBA00023010"/>
    </source>
</evidence>
<comment type="function">
    <text evidence="10">Component of the PEX13-PEX14 docking complex, a translocon channel that specifically mediates the import of peroxisomal cargo proteins bound to PEX5 receptor. The PEX13-PEX14 docking complex forms a large import pore which can be opened to a diameter of about 9 nm. Mechanistically, PEX5 receptor along with cargo proteins associates with the PEX14 subunit of the PEX13-PEX14 docking complex in the cytosol, leading to the insertion of the receptor into the organelle membrane with the concomitant translocation of the cargo into the peroxisome matrix.</text>
</comment>
<feature type="compositionally biased region" description="Polar residues" evidence="12">
    <location>
        <begin position="305"/>
        <end position="315"/>
    </location>
</feature>
<evidence type="ECO:0000259" key="13">
    <source>
        <dbReference type="Pfam" id="PF04695"/>
    </source>
</evidence>
<dbReference type="GO" id="GO:0005778">
    <property type="term" value="C:peroxisomal membrane"/>
    <property type="evidence" value="ECO:0007669"/>
    <property type="project" value="UniProtKB-SubCell"/>
</dbReference>
<dbReference type="Proteomes" id="UP000837801">
    <property type="component" value="Unassembled WGS sequence"/>
</dbReference>
<dbReference type="Gene3D" id="1.10.10.10">
    <property type="entry name" value="Winged helix-like DNA-binding domain superfamily/Winged helix DNA-binding domain"/>
    <property type="match status" value="1"/>
</dbReference>
<dbReference type="GO" id="GO:0005102">
    <property type="term" value="F:signaling receptor binding"/>
    <property type="evidence" value="ECO:0007669"/>
    <property type="project" value="TreeGrafter"/>
</dbReference>
<reference evidence="14" key="1">
    <citation type="submission" date="2022-03" db="EMBL/GenBank/DDBJ databases">
        <authorList>
            <person name="Legras J.-L."/>
            <person name="Devillers H."/>
            <person name="Grondin C."/>
        </authorList>
    </citation>
    <scope>NUCLEOTIDE SEQUENCE</scope>
    <source>
        <strain evidence="14">CLIB 1423</strain>
    </source>
</reference>
<evidence type="ECO:0000256" key="7">
    <source>
        <dbReference type="ARBA" id="ARBA00029502"/>
    </source>
</evidence>
<keyword evidence="15" id="KW-1185">Reference proteome</keyword>
<comment type="caution">
    <text evidence="14">The sequence shown here is derived from an EMBL/GenBank/DDBJ whole genome shotgun (WGS) entry which is preliminary data.</text>
</comment>
<feature type="compositionally biased region" description="Polar residues" evidence="12">
    <location>
        <begin position="375"/>
        <end position="398"/>
    </location>
</feature>
<feature type="region of interest" description="Disordered" evidence="12">
    <location>
        <begin position="278"/>
        <end position="315"/>
    </location>
</feature>
<feature type="region of interest" description="Disordered" evidence="12">
    <location>
        <begin position="337"/>
        <end position="429"/>
    </location>
</feature>
<dbReference type="Pfam" id="PF04695">
    <property type="entry name" value="Pex14_N"/>
    <property type="match status" value="1"/>
</dbReference>
<proteinExistence type="inferred from homology"/>
<dbReference type="PANTHER" id="PTHR23058">
    <property type="entry name" value="PEROXISOMAL MEMBRANE PROTEIN PEX14"/>
    <property type="match status" value="1"/>
</dbReference>
<evidence type="ECO:0000256" key="10">
    <source>
        <dbReference type="RuleBase" id="RU367032"/>
    </source>
</evidence>
<keyword evidence="3 10" id="KW-0653">Protein transport</keyword>
<name>A0A9P0QNK4_9ASCO</name>
<sequence length="448" mass="48829">MNEELIGSAVSFLKDPNVGSSPLTKKIEFLESKGLSQQEIEEALRRANGEASDSNAVSNASSHHNSNSAGNSSSVAPNNSNVRAASYVPPIDYYNVQPQVPERSWKDYFIMATATAGVTYGVYQVLSRYLIPSILPPTQSSIEQDKAKIDEEFTKIDKLLEQLAEDQSEMKKSNTEKLGEIDTVINNVNDFLSKYNKDKLSFDDDLRLMKLEIDNLRNSVEKNMSNTKENIKDELSDINAELVSLKSLIISKNAMNTETSNRKLAPVSSIPSASEILKKAKEKQAADSASKEVSSVSPPQSQPQTFPGRSSNVTKGNIFAAGIPEWQMKKKLEDEARERAKEEAEEEERLKLKKKEEENEQVKRDAGTPVPSATLPGSSGIPSWQQQGVPLSSSQSPVQAEAEAEASNPVATPWQSAASSGRAGGNQEEVEAAIANVGVPSWQLNANA</sequence>
<dbReference type="InterPro" id="IPR025655">
    <property type="entry name" value="PEX14"/>
</dbReference>
<feature type="compositionally biased region" description="Basic and acidic residues" evidence="12">
    <location>
        <begin position="337"/>
        <end position="366"/>
    </location>
</feature>
<evidence type="ECO:0000256" key="11">
    <source>
        <dbReference type="SAM" id="Coils"/>
    </source>
</evidence>
<gene>
    <name evidence="14" type="ORF">CLIB1423_05S03488</name>
</gene>
<feature type="compositionally biased region" description="Low complexity" evidence="12">
    <location>
        <begin position="293"/>
        <end position="304"/>
    </location>
</feature>
<dbReference type="EMBL" id="CAKXYY010000005">
    <property type="protein sequence ID" value="CAH2352005.1"/>
    <property type="molecule type" value="Genomic_DNA"/>
</dbReference>
<evidence type="ECO:0000256" key="1">
    <source>
        <dbReference type="ARBA" id="ARBA00005443"/>
    </source>
</evidence>
<dbReference type="PANTHER" id="PTHR23058:SF0">
    <property type="entry name" value="PEROXISOMAL MEMBRANE PROTEIN PEX14"/>
    <property type="match status" value="1"/>
</dbReference>
<keyword evidence="4" id="KW-0811">Translocation</keyword>
<evidence type="ECO:0000256" key="2">
    <source>
        <dbReference type="ARBA" id="ARBA00022448"/>
    </source>
</evidence>
<organism evidence="14 15">
    <name type="scientific">[Candida] railenensis</name>
    <dbReference type="NCBI Taxonomy" id="45579"/>
    <lineage>
        <taxon>Eukaryota</taxon>
        <taxon>Fungi</taxon>
        <taxon>Dikarya</taxon>
        <taxon>Ascomycota</taxon>
        <taxon>Saccharomycotina</taxon>
        <taxon>Pichiomycetes</taxon>
        <taxon>Debaryomycetaceae</taxon>
        <taxon>Kurtzmaniella</taxon>
    </lineage>
</organism>
<keyword evidence="2 10" id="KW-0813">Transport</keyword>
<feature type="coiled-coil region" evidence="11">
    <location>
        <begin position="142"/>
        <end position="176"/>
    </location>
</feature>
<keyword evidence="5 10" id="KW-0472">Membrane</keyword>
<evidence type="ECO:0000256" key="8">
    <source>
        <dbReference type="ARBA" id="ARBA00029691"/>
    </source>
</evidence>
<comment type="similarity">
    <text evidence="1 10">Belongs to the peroxin-14 family.</text>
</comment>
<evidence type="ECO:0000256" key="12">
    <source>
        <dbReference type="SAM" id="MobiDB-lite"/>
    </source>
</evidence>
<accession>A0A9P0QNK4</accession>
<evidence type="ECO:0000256" key="3">
    <source>
        <dbReference type="ARBA" id="ARBA00022927"/>
    </source>
</evidence>
<keyword evidence="11" id="KW-0175">Coiled coil</keyword>
<dbReference type="InterPro" id="IPR006785">
    <property type="entry name" value="Pex14_N"/>
</dbReference>
<protein>
    <recommendedName>
        <fullName evidence="7 10">Peroxisomal membrane protein PEX14</fullName>
    </recommendedName>
    <alternativeName>
        <fullName evidence="8 10">Peroxin-14</fullName>
    </alternativeName>
</protein>
<evidence type="ECO:0000256" key="6">
    <source>
        <dbReference type="ARBA" id="ARBA00023140"/>
    </source>
</evidence>
<feature type="coiled-coil region" evidence="11">
    <location>
        <begin position="221"/>
        <end position="248"/>
    </location>
</feature>
<dbReference type="OrthoDB" id="5549158at2759"/>
<evidence type="ECO:0000313" key="15">
    <source>
        <dbReference type="Proteomes" id="UP000837801"/>
    </source>
</evidence>